<reference evidence="5" key="1">
    <citation type="submission" date="2024-06" db="EMBL/GenBank/DDBJ databases">
        <title>Multi-omics analyses provide insights into the biosynthesis of the anticancer antibiotic pleurotin in Hohenbuehelia grisea.</title>
        <authorList>
            <person name="Weaver J.A."/>
            <person name="Alberti F."/>
        </authorList>
    </citation>
    <scope>NUCLEOTIDE SEQUENCE [LARGE SCALE GENOMIC DNA]</scope>
    <source>
        <strain evidence="5">T-177</strain>
    </source>
</reference>
<feature type="domain" description="WH1" evidence="3">
    <location>
        <begin position="24"/>
        <end position="138"/>
    </location>
</feature>
<dbReference type="InterPro" id="IPR000697">
    <property type="entry name" value="WH1/EVH1_dom"/>
</dbReference>
<feature type="region of interest" description="Disordered" evidence="1">
    <location>
        <begin position="202"/>
        <end position="233"/>
    </location>
</feature>
<dbReference type="EMBL" id="JASNQZ010000015">
    <property type="protein sequence ID" value="KAL0946229.1"/>
    <property type="molecule type" value="Genomic_DNA"/>
</dbReference>
<dbReference type="InterPro" id="IPR036936">
    <property type="entry name" value="CRIB_dom_sf"/>
</dbReference>
<evidence type="ECO:0000256" key="1">
    <source>
        <dbReference type="SAM" id="MobiDB-lite"/>
    </source>
</evidence>
<keyword evidence="5" id="KW-1185">Reference proteome</keyword>
<evidence type="ECO:0000259" key="2">
    <source>
        <dbReference type="PROSITE" id="PS50108"/>
    </source>
</evidence>
<name>A0ABR3ISI8_9AGAR</name>
<dbReference type="SUPFAM" id="SSF50729">
    <property type="entry name" value="PH domain-like"/>
    <property type="match status" value="1"/>
</dbReference>
<comment type="caution">
    <text evidence="4">The sequence shown here is derived from an EMBL/GenBank/DDBJ whole genome shotgun (WGS) entry which is preliminary data.</text>
</comment>
<feature type="domain" description="CRIB" evidence="2">
    <location>
        <begin position="159"/>
        <end position="174"/>
    </location>
</feature>
<dbReference type="Pfam" id="PF00568">
    <property type="entry name" value="WH1"/>
    <property type="match status" value="1"/>
</dbReference>
<dbReference type="InterPro" id="IPR033927">
    <property type="entry name" value="WASPfam_EVH1"/>
</dbReference>
<dbReference type="Gene3D" id="3.90.810.10">
    <property type="entry name" value="CRIB domain"/>
    <property type="match status" value="1"/>
</dbReference>
<dbReference type="PROSITE" id="PS50229">
    <property type="entry name" value="WH1"/>
    <property type="match status" value="1"/>
</dbReference>
<dbReference type="Proteomes" id="UP001556367">
    <property type="component" value="Unassembled WGS sequence"/>
</dbReference>
<dbReference type="InterPro" id="IPR000095">
    <property type="entry name" value="CRIB_dom"/>
</dbReference>
<dbReference type="InterPro" id="IPR011993">
    <property type="entry name" value="PH-like_dom_sf"/>
</dbReference>
<evidence type="ECO:0000259" key="3">
    <source>
        <dbReference type="PROSITE" id="PS50229"/>
    </source>
</evidence>
<organism evidence="4 5">
    <name type="scientific">Hohenbuehelia grisea</name>
    <dbReference type="NCBI Taxonomy" id="104357"/>
    <lineage>
        <taxon>Eukaryota</taxon>
        <taxon>Fungi</taxon>
        <taxon>Dikarya</taxon>
        <taxon>Basidiomycota</taxon>
        <taxon>Agaricomycotina</taxon>
        <taxon>Agaricomycetes</taxon>
        <taxon>Agaricomycetidae</taxon>
        <taxon>Agaricales</taxon>
        <taxon>Pleurotineae</taxon>
        <taxon>Pleurotaceae</taxon>
        <taxon>Hohenbuehelia</taxon>
    </lineage>
</organism>
<accession>A0ABR3ISI8</accession>
<feature type="compositionally biased region" description="Basic residues" evidence="1">
    <location>
        <begin position="215"/>
        <end position="233"/>
    </location>
</feature>
<evidence type="ECO:0000313" key="4">
    <source>
        <dbReference type="EMBL" id="KAL0946229.1"/>
    </source>
</evidence>
<dbReference type="CDD" id="cd01205">
    <property type="entry name" value="EVH1_WASP-like"/>
    <property type="match status" value="1"/>
</dbReference>
<dbReference type="Gene3D" id="2.30.29.30">
    <property type="entry name" value="Pleckstrin-homology domain (PH domain)/Phosphotyrosine-binding domain (PTB)"/>
    <property type="match status" value="1"/>
</dbReference>
<evidence type="ECO:0000313" key="5">
    <source>
        <dbReference type="Proteomes" id="UP001556367"/>
    </source>
</evidence>
<proteinExistence type="predicted"/>
<gene>
    <name evidence="4" type="ORF">HGRIS_012488</name>
</gene>
<protein>
    <submittedName>
        <fullName evidence="4">Uncharacterized protein</fullName>
    </submittedName>
</protein>
<feature type="compositionally biased region" description="Basic and acidic residues" evidence="1">
    <location>
        <begin position="202"/>
        <end position="214"/>
    </location>
</feature>
<dbReference type="SMART" id="SM00461">
    <property type="entry name" value="WH1"/>
    <property type="match status" value="1"/>
</dbReference>
<sequence>MISAQLTPTAEARSHQDAIAMCLPSNNCEIFAAASPARIYHAQFGTKGNDWTSSSLEGKLIFGCDHLGSDEYWFRLIDTDTNRIVWVFRVPSSGFVYEVDRPFFHVFTGKSRRFGFLFSDDGDASVFAKEVSERTKRLAPKRSSARKNSLPARISPSMISVPSFSTFVHVSHIGINKEGVLEISEGLDPIWRTVLPVLPAQDAKKEEERRELPKPRRRGSAWKVRRMASAHAI</sequence>
<dbReference type="PROSITE" id="PS50108">
    <property type="entry name" value="CRIB"/>
    <property type="match status" value="1"/>
</dbReference>